<dbReference type="Pfam" id="PF13392">
    <property type="entry name" value="HNH_3"/>
    <property type="match status" value="1"/>
</dbReference>
<keyword evidence="2" id="KW-0255">Endonuclease</keyword>
<keyword evidence="2" id="KW-0378">Hydrolase</keyword>
<protein>
    <submittedName>
        <fullName evidence="2">Putative HNH endonuclease</fullName>
    </submittedName>
</protein>
<feature type="domain" description="HNH nuclease" evidence="1">
    <location>
        <begin position="53"/>
        <end position="101"/>
    </location>
</feature>
<dbReference type="Proteomes" id="UP000683418">
    <property type="component" value="Segment"/>
</dbReference>
<evidence type="ECO:0000313" key="2">
    <source>
        <dbReference type="EMBL" id="QPI17680.1"/>
    </source>
</evidence>
<gene>
    <name evidence="2" type="ORF">vBAmePR8F_gp20</name>
</gene>
<organism evidence="2 3">
    <name type="scientific">Alteromonas phage vB_AmeP_R8W</name>
    <dbReference type="NCBI Taxonomy" id="2774152"/>
    <lineage>
        <taxon>Viruses</taxon>
        <taxon>Duplodnaviria</taxon>
        <taxon>Heunggongvirae</taxon>
        <taxon>Uroviricota</taxon>
        <taxon>Caudoviricetes</taxon>
        <taxon>Autographivirales</taxon>
        <taxon>Foturvirus</taxon>
        <taxon>Foturvirus R8W</taxon>
    </lineage>
</organism>
<dbReference type="GO" id="GO:0004519">
    <property type="term" value="F:endonuclease activity"/>
    <property type="evidence" value="ECO:0007669"/>
    <property type="project" value="UniProtKB-KW"/>
</dbReference>
<name>A0A8E4RFY1_9CAUD</name>
<keyword evidence="3" id="KW-1185">Reference proteome</keyword>
<sequence length="152" mass="17613">MWFVYHEGKLYRRRVRAHHFKTQRACRIYNKRYATKLAGTLDTSNGYLKCSLRGISYYVHRIIWELHHGEIPTGLQIDHKDRNPTNNRIENLRLVTPSENVLNTADRPSKFGRGIKRTASGSFGARVGDRWLGSFKTLQEAQKAREEALVGD</sequence>
<accession>A0A8E4RFY1</accession>
<dbReference type="InterPro" id="IPR003615">
    <property type="entry name" value="HNH_nuc"/>
</dbReference>
<evidence type="ECO:0000259" key="1">
    <source>
        <dbReference type="SMART" id="SM00507"/>
    </source>
</evidence>
<dbReference type="SMART" id="SM00507">
    <property type="entry name" value="HNHc"/>
    <property type="match status" value="1"/>
</dbReference>
<evidence type="ECO:0000313" key="3">
    <source>
        <dbReference type="Proteomes" id="UP000683418"/>
    </source>
</evidence>
<reference evidence="2 3" key="1">
    <citation type="submission" date="2020-09" db="EMBL/GenBank/DDBJ databases">
        <authorList>
            <person name="Feng X."/>
            <person name="Yan W."/>
            <person name="Jiao N."/>
            <person name="Zhang R."/>
        </authorList>
    </citation>
    <scope>NUCLEOTIDE SEQUENCE [LARGE SCALE GENOMIC DNA]</scope>
</reference>
<proteinExistence type="predicted"/>
<keyword evidence="2" id="KW-0540">Nuclease</keyword>
<dbReference type="EMBL" id="MW043865">
    <property type="protein sequence ID" value="QPI17680.1"/>
    <property type="molecule type" value="Genomic_DNA"/>
</dbReference>